<dbReference type="AlphaFoldDB" id="A0A9P5PFV5"/>
<dbReference type="EMBL" id="JADNRY010000166">
    <property type="protein sequence ID" value="KAF9062621.1"/>
    <property type="molecule type" value="Genomic_DNA"/>
</dbReference>
<accession>A0A9P5PFV5</accession>
<reference evidence="1" key="1">
    <citation type="submission" date="2020-11" db="EMBL/GenBank/DDBJ databases">
        <authorList>
            <consortium name="DOE Joint Genome Institute"/>
            <person name="Ahrendt S."/>
            <person name="Riley R."/>
            <person name="Andreopoulos W."/>
            <person name="Labutti K."/>
            <person name="Pangilinan J."/>
            <person name="Ruiz-Duenas F.J."/>
            <person name="Barrasa J.M."/>
            <person name="Sanchez-Garcia M."/>
            <person name="Camarero S."/>
            <person name="Miyauchi S."/>
            <person name="Serrano A."/>
            <person name="Linde D."/>
            <person name="Babiker R."/>
            <person name="Drula E."/>
            <person name="Ayuso-Fernandez I."/>
            <person name="Pacheco R."/>
            <person name="Padilla G."/>
            <person name="Ferreira P."/>
            <person name="Barriuso J."/>
            <person name="Kellner H."/>
            <person name="Castanera R."/>
            <person name="Alfaro M."/>
            <person name="Ramirez L."/>
            <person name="Pisabarro A.G."/>
            <person name="Kuo A."/>
            <person name="Tritt A."/>
            <person name="Lipzen A."/>
            <person name="He G."/>
            <person name="Yan M."/>
            <person name="Ng V."/>
            <person name="Cullen D."/>
            <person name="Martin F."/>
            <person name="Rosso M.-N."/>
            <person name="Henrissat B."/>
            <person name="Hibbett D."/>
            <person name="Martinez A.T."/>
            <person name="Grigoriev I.V."/>
        </authorList>
    </citation>
    <scope>NUCLEOTIDE SEQUENCE</scope>
    <source>
        <strain evidence="1">AH 40177</strain>
    </source>
</reference>
<dbReference type="OrthoDB" id="3068326at2759"/>
<comment type="caution">
    <text evidence="1">The sequence shown here is derived from an EMBL/GenBank/DDBJ whole genome shotgun (WGS) entry which is preliminary data.</text>
</comment>
<keyword evidence="2" id="KW-1185">Reference proteome</keyword>
<evidence type="ECO:0000313" key="2">
    <source>
        <dbReference type="Proteomes" id="UP000772434"/>
    </source>
</evidence>
<organism evidence="1 2">
    <name type="scientific">Rhodocollybia butyracea</name>
    <dbReference type="NCBI Taxonomy" id="206335"/>
    <lineage>
        <taxon>Eukaryota</taxon>
        <taxon>Fungi</taxon>
        <taxon>Dikarya</taxon>
        <taxon>Basidiomycota</taxon>
        <taxon>Agaricomycotina</taxon>
        <taxon>Agaricomycetes</taxon>
        <taxon>Agaricomycetidae</taxon>
        <taxon>Agaricales</taxon>
        <taxon>Marasmiineae</taxon>
        <taxon>Omphalotaceae</taxon>
        <taxon>Rhodocollybia</taxon>
    </lineage>
</organism>
<dbReference type="Proteomes" id="UP000772434">
    <property type="component" value="Unassembled WGS sequence"/>
</dbReference>
<evidence type="ECO:0000313" key="1">
    <source>
        <dbReference type="EMBL" id="KAF9062621.1"/>
    </source>
</evidence>
<sequence>MVTCIQFKEAIAQLVPLQHELKVLAAWVKMGRTLIISPQNKSKFTEGSSVPFSKGHSMGLWINGAEEKVAVWFIEMGIPVFVVHKTQLKADAQFFNKETTHSRFPFDNCDLEFAPIPLRFHNMLEASKGQLRLDLSWKVGFNAQVAQPMHQIIQWQSFFRANHLNFLGEQSPSPKLHSRYGHSHTLRKRAREYTEKCEIPVNPFGFWAKSLLETHPGLRDNAMEHLISVGKYVQAHDIVLFLD</sequence>
<proteinExistence type="predicted"/>
<gene>
    <name evidence="1" type="ORF">BDP27DRAFT_1427678</name>
</gene>
<name>A0A9P5PFV5_9AGAR</name>
<protein>
    <submittedName>
        <fullName evidence="1">Uncharacterized protein</fullName>
    </submittedName>
</protein>